<name>A0ABS3JGH6_9BACT</name>
<comment type="caution">
    <text evidence="2">The sequence shown here is derived from an EMBL/GenBank/DDBJ whole genome shotgun (WGS) entry which is preliminary data.</text>
</comment>
<evidence type="ECO:0008006" key="4">
    <source>
        <dbReference type="Google" id="ProtNLM"/>
    </source>
</evidence>
<feature type="signal peptide" evidence="1">
    <location>
        <begin position="1"/>
        <end position="21"/>
    </location>
</feature>
<dbReference type="SUPFAM" id="SSF56935">
    <property type="entry name" value="Porins"/>
    <property type="match status" value="1"/>
</dbReference>
<dbReference type="RefSeq" id="WP_207329030.1">
    <property type="nucleotide sequence ID" value="NZ_JAFMYW010000002.1"/>
</dbReference>
<sequence length="427" mass="46396">MKKLILLAAGLSLLATHTLQAQGLGNSPYSALGLGEILPATNVANIGMGGVGVSYASPFYLNSQNPALLARRSRFTIFEIGLLGQQKTISQLVVNEPLTQRDFGANLSYLALAFPLSSRWNTSISLRPYSYVDYKSRTYGKIPGTIYETQFDYSGRGALNRASISNGVRLGKNIYLGADASFIFGNISAQSDAQVLINSSSDITTSRINKVNYSDIVWNLGAAWRPSLGKDYVLNIGATFAPKSSLSGTETDVYQQISSSGTVISGSDTLRVNSDGHVPLPQHIQFGITLEKGNKLAVGVEAGMQSWSQFRTITDQPGNLRDGFHSSIGLEYTPKPTSTRYRDLITYRAGLQYNKLPYQVNGVQLNDVNGSLGFSIPVGAYFVNHINVAVVGGQRGVLTGAQIREKYFKVAIGFSLNDWWFRKTVID</sequence>
<protein>
    <recommendedName>
        <fullName evidence="4">Outer membrane protein transport protein (OMPP1/FadL/TodX)</fullName>
    </recommendedName>
</protein>
<accession>A0ABS3JGH6</accession>
<proteinExistence type="predicted"/>
<evidence type="ECO:0000313" key="3">
    <source>
        <dbReference type="Proteomes" id="UP000664628"/>
    </source>
</evidence>
<gene>
    <name evidence="2" type="ORF">J2I46_10930</name>
</gene>
<dbReference type="EMBL" id="JAFMYW010000002">
    <property type="protein sequence ID" value="MBO0949099.1"/>
    <property type="molecule type" value="Genomic_DNA"/>
</dbReference>
<dbReference type="Proteomes" id="UP000664628">
    <property type="component" value="Unassembled WGS sequence"/>
</dbReference>
<keyword evidence="1" id="KW-0732">Signal</keyword>
<keyword evidence="3" id="KW-1185">Reference proteome</keyword>
<reference evidence="2 3" key="1">
    <citation type="submission" date="2021-03" db="EMBL/GenBank/DDBJ databases">
        <title>Fibrella sp. HMF5405 genome sequencing and assembly.</title>
        <authorList>
            <person name="Kang H."/>
            <person name="Kim H."/>
            <person name="Bae S."/>
            <person name="Joh K."/>
        </authorList>
    </citation>
    <scope>NUCLEOTIDE SEQUENCE [LARGE SCALE GENOMIC DNA]</scope>
    <source>
        <strain evidence="2 3">HMF5405</strain>
    </source>
</reference>
<evidence type="ECO:0000313" key="2">
    <source>
        <dbReference type="EMBL" id="MBO0949099.1"/>
    </source>
</evidence>
<dbReference type="Gene3D" id="2.40.160.60">
    <property type="entry name" value="Outer membrane protein transport protein (OMPP1/FadL/TodX)"/>
    <property type="match status" value="1"/>
</dbReference>
<feature type="chain" id="PRO_5046975973" description="Outer membrane protein transport protein (OMPP1/FadL/TodX)" evidence="1">
    <location>
        <begin position="22"/>
        <end position="427"/>
    </location>
</feature>
<organism evidence="2 3">
    <name type="scientific">Fibrella forsythiae</name>
    <dbReference type="NCBI Taxonomy" id="2817061"/>
    <lineage>
        <taxon>Bacteria</taxon>
        <taxon>Pseudomonadati</taxon>
        <taxon>Bacteroidota</taxon>
        <taxon>Cytophagia</taxon>
        <taxon>Cytophagales</taxon>
        <taxon>Spirosomataceae</taxon>
        <taxon>Fibrella</taxon>
    </lineage>
</organism>
<evidence type="ECO:0000256" key="1">
    <source>
        <dbReference type="SAM" id="SignalP"/>
    </source>
</evidence>